<name>A0ABP6SJU0_9ACTN</name>
<feature type="region of interest" description="Disordered" evidence="1">
    <location>
        <begin position="328"/>
        <end position="348"/>
    </location>
</feature>
<dbReference type="InterPro" id="IPR036388">
    <property type="entry name" value="WH-like_DNA-bd_sf"/>
</dbReference>
<dbReference type="Proteomes" id="UP001499990">
    <property type="component" value="Unassembled WGS sequence"/>
</dbReference>
<dbReference type="EMBL" id="BAAAYL010000001">
    <property type="protein sequence ID" value="GAA3377864.1"/>
    <property type="molecule type" value="Genomic_DNA"/>
</dbReference>
<proteinExistence type="predicted"/>
<dbReference type="Gene3D" id="1.10.10.10">
    <property type="entry name" value="Winged helix-like DNA-binding domain superfamily/Winged helix DNA-binding domain"/>
    <property type="match status" value="1"/>
</dbReference>
<evidence type="ECO:0000256" key="1">
    <source>
        <dbReference type="SAM" id="MobiDB-lite"/>
    </source>
</evidence>
<reference evidence="3" key="1">
    <citation type="journal article" date="2019" name="Int. J. Syst. Evol. Microbiol.">
        <title>The Global Catalogue of Microorganisms (GCM) 10K type strain sequencing project: providing services to taxonomists for standard genome sequencing and annotation.</title>
        <authorList>
            <consortium name="The Broad Institute Genomics Platform"/>
            <consortium name="The Broad Institute Genome Sequencing Center for Infectious Disease"/>
            <person name="Wu L."/>
            <person name="Ma J."/>
        </authorList>
    </citation>
    <scope>NUCLEOTIDE SEQUENCE [LARGE SCALE GENOMIC DNA]</scope>
    <source>
        <strain evidence="3">JCM 9651</strain>
    </source>
</reference>
<comment type="caution">
    <text evidence="2">The sequence shown here is derived from an EMBL/GenBank/DDBJ whole genome shotgun (WGS) entry which is preliminary data.</text>
</comment>
<organism evidence="2 3">
    <name type="scientific">Streptomyces sannanensis</name>
    <dbReference type="NCBI Taxonomy" id="285536"/>
    <lineage>
        <taxon>Bacteria</taxon>
        <taxon>Bacillati</taxon>
        <taxon>Actinomycetota</taxon>
        <taxon>Actinomycetes</taxon>
        <taxon>Kitasatosporales</taxon>
        <taxon>Streptomycetaceae</taxon>
        <taxon>Streptomyces</taxon>
    </lineage>
</organism>
<dbReference type="InterPro" id="IPR036390">
    <property type="entry name" value="WH_DNA-bd_sf"/>
</dbReference>
<sequence length="348" mass="37278">MLRVHFTTEDLLRTKVAPGPDPLWEAVLSANLLGNREGQAVFDPWRARTRARLRHLAPGHAQLIRCLAPPRSDFPDFLTPPEGMHGPEAGVNAVLATPAQRLRAELAVLPALPAWIRPLAEGDLAAVTNLGHALLGYHRVAIAPYWSRIRALVEADRAVRARSLLDGGADGLLHGMRPTLRWNPPVLEADYPVERDVHLDGRGLLLIPSVFCWRTPVALIDPTLAPTLVYPVSRGAEWWTVARTGQSADRALARVLGPGRALTLRMVEEGCTTGELARRTGLAAPTASRNATALREAGLIVSLRTANTVTHVLTPLGAALLSAESSYGPGHHLSPAGPSADPAGQGCQ</sequence>
<dbReference type="CDD" id="cd00090">
    <property type="entry name" value="HTH_ARSR"/>
    <property type="match status" value="1"/>
</dbReference>
<keyword evidence="3" id="KW-1185">Reference proteome</keyword>
<evidence type="ECO:0000313" key="3">
    <source>
        <dbReference type="Proteomes" id="UP001499990"/>
    </source>
</evidence>
<dbReference type="SUPFAM" id="SSF46785">
    <property type="entry name" value="Winged helix' DNA-binding domain"/>
    <property type="match status" value="1"/>
</dbReference>
<evidence type="ECO:0000313" key="2">
    <source>
        <dbReference type="EMBL" id="GAA3377864.1"/>
    </source>
</evidence>
<gene>
    <name evidence="2" type="ORF">GCM10020367_55240</name>
</gene>
<accession>A0ABP6SJU0</accession>
<dbReference type="InterPro" id="IPR011991">
    <property type="entry name" value="ArsR-like_HTH"/>
</dbReference>
<dbReference type="RefSeq" id="WP_345042502.1">
    <property type="nucleotide sequence ID" value="NZ_BAAAYL010000001.1"/>
</dbReference>
<protein>
    <submittedName>
        <fullName evidence="2">Winged helix-turn-helix domain-containing protein</fullName>
    </submittedName>
</protein>